<dbReference type="SMART" id="SM00388">
    <property type="entry name" value="HisKA"/>
    <property type="match status" value="1"/>
</dbReference>
<accession>A0A0W1AXI6</accession>
<dbReference type="Proteomes" id="UP000054709">
    <property type="component" value="Unassembled WGS sequence"/>
</dbReference>
<comment type="caution">
    <text evidence="16">The sequence shown here is derived from an EMBL/GenBank/DDBJ whole genome shotgun (WGS) entry which is preliminary data.</text>
</comment>
<gene>
    <name evidence="16" type="ORF">UQ64_17940</name>
</gene>
<dbReference type="SMART" id="SM00387">
    <property type="entry name" value="HATPase_c"/>
    <property type="match status" value="1"/>
</dbReference>
<dbReference type="RefSeq" id="WP_060624245.1">
    <property type="nucleotide sequence ID" value="NZ_LCZJ02000025.1"/>
</dbReference>
<evidence type="ECO:0000259" key="15">
    <source>
        <dbReference type="PROSITE" id="PS50109"/>
    </source>
</evidence>
<keyword evidence="13 14" id="KW-0472">Membrane</keyword>
<evidence type="ECO:0000256" key="13">
    <source>
        <dbReference type="ARBA" id="ARBA00023136"/>
    </source>
</evidence>
<evidence type="ECO:0000313" key="17">
    <source>
        <dbReference type="Proteomes" id="UP000054709"/>
    </source>
</evidence>
<dbReference type="PANTHER" id="PTHR45528:SF1">
    <property type="entry name" value="SENSOR HISTIDINE KINASE CPXA"/>
    <property type="match status" value="1"/>
</dbReference>
<dbReference type="GO" id="GO:0005886">
    <property type="term" value="C:plasma membrane"/>
    <property type="evidence" value="ECO:0007669"/>
    <property type="project" value="UniProtKB-SubCell"/>
</dbReference>
<dbReference type="InterPro" id="IPR005467">
    <property type="entry name" value="His_kinase_dom"/>
</dbReference>
<dbReference type="EMBL" id="LCZJ02000025">
    <property type="protein sequence ID" value="KTD85971.1"/>
    <property type="molecule type" value="Genomic_DNA"/>
</dbReference>
<dbReference type="InterPro" id="IPR050398">
    <property type="entry name" value="HssS/ArlS-like"/>
</dbReference>
<evidence type="ECO:0000256" key="11">
    <source>
        <dbReference type="ARBA" id="ARBA00022989"/>
    </source>
</evidence>
<evidence type="ECO:0000256" key="9">
    <source>
        <dbReference type="ARBA" id="ARBA00022777"/>
    </source>
</evidence>
<dbReference type="InterPro" id="IPR036097">
    <property type="entry name" value="HisK_dim/P_sf"/>
</dbReference>
<feature type="transmembrane region" description="Helical" evidence="14">
    <location>
        <begin position="7"/>
        <end position="29"/>
    </location>
</feature>
<dbReference type="Pfam" id="PF02518">
    <property type="entry name" value="HATPase_c"/>
    <property type="match status" value="1"/>
</dbReference>
<dbReference type="EC" id="2.7.13.3" evidence="3"/>
<evidence type="ECO:0000256" key="2">
    <source>
        <dbReference type="ARBA" id="ARBA00004651"/>
    </source>
</evidence>
<organism evidence="16 17">
    <name type="scientific">Paenibacillus etheri</name>
    <dbReference type="NCBI Taxonomy" id="1306852"/>
    <lineage>
        <taxon>Bacteria</taxon>
        <taxon>Bacillati</taxon>
        <taxon>Bacillota</taxon>
        <taxon>Bacilli</taxon>
        <taxon>Bacillales</taxon>
        <taxon>Paenibacillaceae</taxon>
        <taxon>Paenibacillus</taxon>
    </lineage>
</organism>
<dbReference type="Gene3D" id="1.10.287.130">
    <property type="match status" value="1"/>
</dbReference>
<evidence type="ECO:0000256" key="4">
    <source>
        <dbReference type="ARBA" id="ARBA00022475"/>
    </source>
</evidence>
<evidence type="ECO:0000256" key="14">
    <source>
        <dbReference type="SAM" id="Phobius"/>
    </source>
</evidence>
<feature type="transmembrane region" description="Helical" evidence="14">
    <location>
        <begin position="165"/>
        <end position="184"/>
    </location>
</feature>
<dbReference type="InterPro" id="IPR003661">
    <property type="entry name" value="HisK_dim/P_dom"/>
</dbReference>
<dbReference type="SUPFAM" id="SSF47384">
    <property type="entry name" value="Homodimeric domain of signal transducing histidine kinase"/>
    <property type="match status" value="1"/>
</dbReference>
<evidence type="ECO:0000256" key="7">
    <source>
        <dbReference type="ARBA" id="ARBA00022692"/>
    </source>
</evidence>
<name>A0A0W1AXI6_9BACL</name>
<proteinExistence type="predicted"/>
<keyword evidence="10" id="KW-0067">ATP-binding</keyword>
<dbReference type="InterPro" id="IPR036890">
    <property type="entry name" value="HATPase_C_sf"/>
</dbReference>
<dbReference type="PRINTS" id="PR00344">
    <property type="entry name" value="BCTRLSENSOR"/>
</dbReference>
<keyword evidence="12" id="KW-0902">Two-component regulatory system</keyword>
<dbReference type="Pfam" id="PF00512">
    <property type="entry name" value="HisKA"/>
    <property type="match status" value="1"/>
</dbReference>
<comment type="subcellular location">
    <subcellularLocation>
        <location evidence="2">Cell membrane</location>
        <topology evidence="2">Multi-pass membrane protein</topology>
    </subcellularLocation>
</comment>
<evidence type="ECO:0000256" key="8">
    <source>
        <dbReference type="ARBA" id="ARBA00022741"/>
    </source>
</evidence>
<dbReference type="OrthoDB" id="9792991at2"/>
<evidence type="ECO:0000313" key="16">
    <source>
        <dbReference type="EMBL" id="KTD85971.1"/>
    </source>
</evidence>
<dbReference type="PANTHER" id="PTHR45528">
    <property type="entry name" value="SENSOR HISTIDINE KINASE CPXA"/>
    <property type="match status" value="1"/>
</dbReference>
<keyword evidence="8" id="KW-0547">Nucleotide-binding</keyword>
<dbReference type="CDD" id="cd00082">
    <property type="entry name" value="HisKA"/>
    <property type="match status" value="1"/>
</dbReference>
<dbReference type="SUPFAM" id="SSF55874">
    <property type="entry name" value="ATPase domain of HSP90 chaperone/DNA topoisomerase II/histidine kinase"/>
    <property type="match status" value="1"/>
</dbReference>
<keyword evidence="11 14" id="KW-1133">Transmembrane helix</keyword>
<reference evidence="16 17" key="1">
    <citation type="journal article" date="2015" name="Int. Biodeterior. Biodegradation">
        <title>Physiological and genetic screening methods for the isolation of methyl tert-butyl ether-degrading bacteria for bioremediation purposes.</title>
        <authorList>
            <person name="Guisado I.M."/>
            <person name="Purswani J."/>
            <person name="Gonzalez Lopez J."/>
            <person name="Pozo C."/>
        </authorList>
    </citation>
    <scope>NUCLEOTIDE SEQUENCE [LARGE SCALE GENOMIC DNA]</scope>
    <source>
        <strain evidence="16 17">SH7</strain>
    </source>
</reference>
<dbReference type="InterPro" id="IPR004358">
    <property type="entry name" value="Sig_transdc_His_kin-like_C"/>
</dbReference>
<dbReference type="GO" id="GO:0000155">
    <property type="term" value="F:phosphorelay sensor kinase activity"/>
    <property type="evidence" value="ECO:0007669"/>
    <property type="project" value="InterPro"/>
</dbReference>
<evidence type="ECO:0000256" key="5">
    <source>
        <dbReference type="ARBA" id="ARBA00022553"/>
    </source>
</evidence>
<keyword evidence="6" id="KW-0808">Transferase</keyword>
<keyword evidence="7 14" id="KW-0812">Transmembrane</keyword>
<evidence type="ECO:0000256" key="3">
    <source>
        <dbReference type="ARBA" id="ARBA00012438"/>
    </source>
</evidence>
<sequence>MKSRTKLWLLMLISAIVSILVSASLSLIMGKIGDKGYNLNSLNAISQEVLDPIAMRQDFQIQDITQILDNAHSNHPNIRYEWISADGSTIYDTFGEKNTYDFGLLANRMLNMPQNLWGVDEPITLTYSISQEDQPYYLLMSLSSHDMKNGQIYFFMRTFKAMSTFMLPLNVALLIPYLLSLGFFSSMNKRISKLNQAIGQLNLQSEITVLEDTKKDEISLLTAHYNAMARRIQNQGEQIKQFDTRRNLLLSNLSHDLRTPLTMILGYAETIRAGLYKDEKELQASAKVLLQRSRYIDKLLDQLLDITRHDEGNLKLHVEVHNVSEMMRKIAADYLMFLEGQNFTVEVNIPDEDIQSWIDASLIERALRNLLDNAIRYGSEGHYLEIGLSEKVDTILMMVIDKGRGISLQDQEHVFERFYRIDGSRKGEGLGIGLSIVKEITSLHDGSISLTSAPFEKTVFEIQLPKIQREH</sequence>
<keyword evidence="9" id="KW-0418">Kinase</keyword>
<dbReference type="InterPro" id="IPR003594">
    <property type="entry name" value="HATPase_dom"/>
</dbReference>
<evidence type="ECO:0000256" key="6">
    <source>
        <dbReference type="ARBA" id="ARBA00022679"/>
    </source>
</evidence>
<dbReference type="Gene3D" id="3.30.565.10">
    <property type="entry name" value="Histidine kinase-like ATPase, C-terminal domain"/>
    <property type="match status" value="1"/>
</dbReference>
<evidence type="ECO:0000256" key="12">
    <source>
        <dbReference type="ARBA" id="ARBA00023012"/>
    </source>
</evidence>
<feature type="domain" description="Histidine kinase" evidence="15">
    <location>
        <begin position="252"/>
        <end position="468"/>
    </location>
</feature>
<keyword evidence="4" id="KW-1003">Cell membrane</keyword>
<comment type="catalytic activity">
    <reaction evidence="1">
        <text>ATP + protein L-histidine = ADP + protein N-phospho-L-histidine.</text>
        <dbReference type="EC" id="2.7.13.3"/>
    </reaction>
</comment>
<dbReference type="PROSITE" id="PS50109">
    <property type="entry name" value="HIS_KIN"/>
    <property type="match status" value="1"/>
</dbReference>
<keyword evidence="17" id="KW-1185">Reference proteome</keyword>
<dbReference type="GO" id="GO:0005524">
    <property type="term" value="F:ATP binding"/>
    <property type="evidence" value="ECO:0007669"/>
    <property type="project" value="UniProtKB-KW"/>
</dbReference>
<dbReference type="AlphaFoldDB" id="A0A0W1AXI6"/>
<evidence type="ECO:0000256" key="10">
    <source>
        <dbReference type="ARBA" id="ARBA00022840"/>
    </source>
</evidence>
<dbReference type="FunFam" id="3.30.565.10:FF:000006">
    <property type="entry name" value="Sensor histidine kinase WalK"/>
    <property type="match status" value="1"/>
</dbReference>
<evidence type="ECO:0000256" key="1">
    <source>
        <dbReference type="ARBA" id="ARBA00000085"/>
    </source>
</evidence>
<protein>
    <recommendedName>
        <fullName evidence="3">histidine kinase</fullName>
        <ecNumber evidence="3">2.7.13.3</ecNumber>
    </recommendedName>
</protein>
<keyword evidence="5" id="KW-0597">Phosphoprotein</keyword>